<dbReference type="AlphaFoldDB" id="L7JZC6"/>
<dbReference type="VEuPathDB" id="MicrosporidiaDB:THOM_0908"/>
<dbReference type="HOGENOM" id="CLU_3368781_0_0_1"/>
<proteinExistence type="predicted"/>
<reference evidence="1 2" key="1">
    <citation type="journal article" date="2012" name="PLoS Pathog.">
        <title>The genome of the obligate intracellular parasite Trachipleistophora hominis: new insights into microsporidian genome dynamics and reductive evolution.</title>
        <authorList>
            <person name="Heinz E."/>
            <person name="Williams T.A."/>
            <person name="Nakjang S."/>
            <person name="Noel C.J."/>
            <person name="Swan D.C."/>
            <person name="Goldberg A.V."/>
            <person name="Harris S.R."/>
            <person name="Weinmaier T."/>
            <person name="Markert S."/>
            <person name="Becher D."/>
            <person name="Bernhardt J."/>
            <person name="Dagan T."/>
            <person name="Hacker C."/>
            <person name="Lucocq J.M."/>
            <person name="Schweder T."/>
            <person name="Rattei T."/>
            <person name="Hall N."/>
            <person name="Hirt R.P."/>
            <person name="Embley T.M."/>
        </authorList>
    </citation>
    <scope>NUCLEOTIDE SEQUENCE [LARGE SCALE GENOMIC DNA]</scope>
</reference>
<dbReference type="Proteomes" id="UP000011185">
    <property type="component" value="Unassembled WGS sequence"/>
</dbReference>
<accession>L7JZC6</accession>
<keyword evidence="2" id="KW-1185">Reference proteome</keyword>
<gene>
    <name evidence="1" type="ORF">THOM_0908</name>
</gene>
<sequence length="35" mass="4309">MQIDHKHVKEKCERMIMKIENEKEKITGLYYVSKK</sequence>
<evidence type="ECO:0000313" key="1">
    <source>
        <dbReference type="EMBL" id="ELQ76112.1"/>
    </source>
</evidence>
<name>L7JZC6_TRAHO</name>
<dbReference type="EMBL" id="JH993873">
    <property type="protein sequence ID" value="ELQ76112.1"/>
    <property type="molecule type" value="Genomic_DNA"/>
</dbReference>
<protein>
    <submittedName>
        <fullName evidence="1">Uncharacterized protein</fullName>
    </submittedName>
</protein>
<evidence type="ECO:0000313" key="2">
    <source>
        <dbReference type="Proteomes" id="UP000011185"/>
    </source>
</evidence>
<organism evidence="1 2">
    <name type="scientific">Trachipleistophora hominis</name>
    <name type="common">Microsporidian parasite</name>
    <dbReference type="NCBI Taxonomy" id="72359"/>
    <lineage>
        <taxon>Eukaryota</taxon>
        <taxon>Fungi</taxon>
        <taxon>Fungi incertae sedis</taxon>
        <taxon>Microsporidia</taxon>
        <taxon>Pleistophoridae</taxon>
        <taxon>Trachipleistophora</taxon>
    </lineage>
</organism>
<dbReference type="InParanoid" id="L7JZC6"/>